<dbReference type="Gene3D" id="3.30.200.20">
    <property type="entry name" value="Phosphorylase Kinase, domain 1"/>
    <property type="match status" value="1"/>
</dbReference>
<dbReference type="GO" id="GO:0005524">
    <property type="term" value="F:ATP binding"/>
    <property type="evidence" value="ECO:0007669"/>
    <property type="project" value="UniProtKB-UniRule"/>
</dbReference>
<accession>A0A812KE89</accession>
<dbReference type="Pfam" id="PF00069">
    <property type="entry name" value="Pkinase"/>
    <property type="match status" value="1"/>
</dbReference>
<protein>
    <submittedName>
        <fullName evidence="4">CaMKII protein</fullName>
    </submittedName>
</protein>
<dbReference type="SMART" id="SM00220">
    <property type="entry name" value="S_TKc"/>
    <property type="match status" value="1"/>
</dbReference>
<dbReference type="EMBL" id="CAJNDS010000650">
    <property type="protein sequence ID" value="CAE7225420.1"/>
    <property type="molecule type" value="Genomic_DNA"/>
</dbReference>
<keyword evidence="5" id="KW-1185">Reference proteome</keyword>
<dbReference type="SUPFAM" id="SSF56112">
    <property type="entry name" value="Protein kinase-like (PK-like)"/>
    <property type="match status" value="1"/>
</dbReference>
<feature type="domain" description="Protein kinase" evidence="3">
    <location>
        <begin position="36"/>
        <end position="282"/>
    </location>
</feature>
<keyword evidence="1" id="KW-0067">ATP-binding</keyword>
<dbReference type="PANTHER" id="PTHR24347">
    <property type="entry name" value="SERINE/THREONINE-PROTEIN KINASE"/>
    <property type="match status" value="1"/>
</dbReference>
<dbReference type="InterPro" id="IPR017441">
    <property type="entry name" value="Protein_kinase_ATP_BS"/>
</dbReference>
<dbReference type="GO" id="GO:0004672">
    <property type="term" value="F:protein kinase activity"/>
    <property type="evidence" value="ECO:0007669"/>
    <property type="project" value="InterPro"/>
</dbReference>
<dbReference type="InterPro" id="IPR011009">
    <property type="entry name" value="Kinase-like_dom_sf"/>
</dbReference>
<dbReference type="Gene3D" id="1.10.510.10">
    <property type="entry name" value="Transferase(Phosphotransferase) domain 1"/>
    <property type="match status" value="1"/>
</dbReference>
<feature type="region of interest" description="Disordered" evidence="2">
    <location>
        <begin position="293"/>
        <end position="318"/>
    </location>
</feature>
<proteinExistence type="predicted"/>
<feature type="binding site" evidence="1">
    <location>
        <position position="65"/>
    </location>
    <ligand>
        <name>ATP</name>
        <dbReference type="ChEBI" id="CHEBI:30616"/>
    </ligand>
</feature>
<dbReference type="Proteomes" id="UP000604046">
    <property type="component" value="Unassembled WGS sequence"/>
</dbReference>
<evidence type="ECO:0000313" key="4">
    <source>
        <dbReference type="EMBL" id="CAE7225420.1"/>
    </source>
</evidence>
<feature type="compositionally biased region" description="Basic and acidic residues" evidence="2">
    <location>
        <begin position="293"/>
        <end position="303"/>
    </location>
</feature>
<dbReference type="InterPro" id="IPR000719">
    <property type="entry name" value="Prot_kinase_dom"/>
</dbReference>
<dbReference type="OrthoDB" id="4062651at2759"/>
<evidence type="ECO:0000313" key="5">
    <source>
        <dbReference type="Proteomes" id="UP000604046"/>
    </source>
</evidence>
<evidence type="ECO:0000259" key="3">
    <source>
        <dbReference type="PROSITE" id="PS50011"/>
    </source>
</evidence>
<sequence length="318" mass="35177">MAPALARPESDDCLTSFDEASYEFFGGGADEFHAAYEELEQLGQGEFGVVRRAYHRKTGVQAAVKHLPKSPKSRAELAALSQMRHENIARLYAYFEADQELLLVIELCDVGLLSELLVKRQQGRALGSSDDCVLLMQQLLAALSHCHDSGRIHNDLKFDNIMLASGAKQPKLKLIDFGNSLSLHEAGKTPSDDMWFAGLTFFQLVTGLPFFLMDSDELESLDEQGVYVDPQKMQCDSMYLQLRLSIAKRFASSIALDLLAKMLQLDRTARIAAAEALDHPFFLTVRRAEADPEEVKADKEGRKGSLQSVASTAATVTM</sequence>
<keyword evidence="1" id="KW-0547">Nucleotide-binding</keyword>
<gene>
    <name evidence="4" type="primary">CaMKII</name>
    <name evidence="4" type="ORF">SNAT2548_LOCUS8682</name>
</gene>
<name>A0A812KE89_9DINO</name>
<comment type="caution">
    <text evidence="4">The sequence shown here is derived from an EMBL/GenBank/DDBJ whole genome shotgun (WGS) entry which is preliminary data.</text>
</comment>
<organism evidence="4 5">
    <name type="scientific">Symbiodinium natans</name>
    <dbReference type="NCBI Taxonomy" id="878477"/>
    <lineage>
        <taxon>Eukaryota</taxon>
        <taxon>Sar</taxon>
        <taxon>Alveolata</taxon>
        <taxon>Dinophyceae</taxon>
        <taxon>Suessiales</taxon>
        <taxon>Symbiodiniaceae</taxon>
        <taxon>Symbiodinium</taxon>
    </lineage>
</organism>
<evidence type="ECO:0000256" key="2">
    <source>
        <dbReference type="SAM" id="MobiDB-lite"/>
    </source>
</evidence>
<dbReference type="PROSITE" id="PS00107">
    <property type="entry name" value="PROTEIN_KINASE_ATP"/>
    <property type="match status" value="1"/>
</dbReference>
<dbReference type="PROSITE" id="PS50011">
    <property type="entry name" value="PROTEIN_KINASE_DOM"/>
    <property type="match status" value="1"/>
</dbReference>
<feature type="compositionally biased region" description="Polar residues" evidence="2">
    <location>
        <begin position="305"/>
        <end position="318"/>
    </location>
</feature>
<evidence type="ECO:0000256" key="1">
    <source>
        <dbReference type="PROSITE-ProRule" id="PRU10141"/>
    </source>
</evidence>
<dbReference type="AlphaFoldDB" id="A0A812KE89"/>
<reference evidence="4" key="1">
    <citation type="submission" date="2021-02" db="EMBL/GenBank/DDBJ databases">
        <authorList>
            <person name="Dougan E. K."/>
            <person name="Rhodes N."/>
            <person name="Thang M."/>
            <person name="Chan C."/>
        </authorList>
    </citation>
    <scope>NUCLEOTIDE SEQUENCE</scope>
</reference>